<dbReference type="Proteomes" id="UP000007800">
    <property type="component" value="Unassembled WGS sequence"/>
</dbReference>
<dbReference type="InParanoid" id="C5KCW0"/>
<protein>
    <submittedName>
        <fullName evidence="1">Uncharacterized protein</fullName>
    </submittedName>
</protein>
<dbReference type="RefSeq" id="XP_002785913.1">
    <property type="nucleotide sequence ID" value="XM_002785867.1"/>
</dbReference>
<dbReference type="InterPro" id="IPR015943">
    <property type="entry name" value="WD40/YVTN_repeat-like_dom_sf"/>
</dbReference>
<dbReference type="GeneID" id="9087217"/>
<gene>
    <name evidence="1" type="ORF">Pmar_PMAR023635</name>
</gene>
<evidence type="ECO:0000313" key="2">
    <source>
        <dbReference type="Proteomes" id="UP000007800"/>
    </source>
</evidence>
<keyword evidence="2" id="KW-1185">Reference proteome</keyword>
<dbReference type="Gene3D" id="2.130.10.10">
    <property type="entry name" value="YVTN repeat-like/Quinoprotein amine dehydrogenase"/>
    <property type="match status" value="1"/>
</dbReference>
<dbReference type="InterPro" id="IPR036322">
    <property type="entry name" value="WD40_repeat_dom_sf"/>
</dbReference>
<dbReference type="AlphaFoldDB" id="C5KCW0"/>
<dbReference type="SUPFAM" id="SSF50978">
    <property type="entry name" value="WD40 repeat-like"/>
    <property type="match status" value="1"/>
</dbReference>
<accession>C5KCW0</accession>
<dbReference type="EMBL" id="GG671995">
    <property type="protein sequence ID" value="EER17709.1"/>
    <property type="molecule type" value="Genomic_DNA"/>
</dbReference>
<proteinExistence type="predicted"/>
<sequence length="141" mass="14933">MSVVTCSPLLEGGATSTLAQWSVGGERKDAVLAVAVEDSPTTAEVLLFTVEGVRAPSSERKGLTTLFVGWLDGALQRIDMAESVSVKQEVDVVERRSVDGDHEVHIVAGECCPDGRSLVTATSEGSLTMWDVDEPAGKLEM</sequence>
<evidence type="ECO:0000313" key="1">
    <source>
        <dbReference type="EMBL" id="EER17709.1"/>
    </source>
</evidence>
<organism evidence="2">
    <name type="scientific">Perkinsus marinus (strain ATCC 50983 / TXsc)</name>
    <dbReference type="NCBI Taxonomy" id="423536"/>
    <lineage>
        <taxon>Eukaryota</taxon>
        <taxon>Sar</taxon>
        <taxon>Alveolata</taxon>
        <taxon>Perkinsozoa</taxon>
        <taxon>Perkinsea</taxon>
        <taxon>Perkinsida</taxon>
        <taxon>Perkinsidae</taxon>
        <taxon>Perkinsus</taxon>
    </lineage>
</organism>
<name>C5KCW0_PERM5</name>
<reference evidence="1 2" key="1">
    <citation type="submission" date="2008-07" db="EMBL/GenBank/DDBJ databases">
        <authorList>
            <person name="El-Sayed N."/>
            <person name="Caler E."/>
            <person name="Inman J."/>
            <person name="Amedeo P."/>
            <person name="Hass B."/>
            <person name="Wortman J."/>
        </authorList>
    </citation>
    <scope>NUCLEOTIDE SEQUENCE [LARGE SCALE GENOMIC DNA]</scope>
    <source>
        <strain evidence="2">ATCC 50983 / TXsc</strain>
    </source>
</reference>